<dbReference type="CDD" id="cd07034">
    <property type="entry name" value="TPP_PYR_PFOR_IOR-alpha_like"/>
    <property type="match status" value="1"/>
</dbReference>
<proteinExistence type="predicted"/>
<dbReference type="PANTHER" id="PTHR43710:SF6">
    <property type="entry name" value="INDOLEPYRUVATE OXIDOREDUCTASE SUBUNIT IORA"/>
    <property type="match status" value="1"/>
</dbReference>
<reference evidence="4" key="1">
    <citation type="submission" date="2022-11" db="EMBL/GenBank/DDBJ databases">
        <title>Complete genome sequence of Methanogenium organophilum DSM 3596.</title>
        <authorList>
            <person name="Chen S.-C."/>
            <person name="Lai S.-J."/>
            <person name="You Y.-T."/>
        </authorList>
    </citation>
    <scope>NUCLEOTIDE SEQUENCE</scope>
    <source>
        <strain evidence="4">DSM 3596</strain>
    </source>
</reference>
<dbReference type="SUPFAM" id="SSF52518">
    <property type="entry name" value="Thiamin diphosphate-binding fold (THDP-binding)"/>
    <property type="match status" value="2"/>
</dbReference>
<keyword evidence="5" id="KW-1185">Reference proteome</keyword>
<keyword evidence="1" id="KW-0479">Metal-binding</keyword>
<dbReference type="InterPro" id="IPR029061">
    <property type="entry name" value="THDP-binding"/>
</dbReference>
<organism evidence="4 5">
    <name type="scientific">Methanogenium organophilum</name>
    <dbReference type="NCBI Taxonomy" id="2199"/>
    <lineage>
        <taxon>Archaea</taxon>
        <taxon>Methanobacteriati</taxon>
        <taxon>Methanobacteriota</taxon>
        <taxon>Stenosarchaea group</taxon>
        <taxon>Methanomicrobia</taxon>
        <taxon>Methanomicrobiales</taxon>
        <taxon>Methanomicrobiaceae</taxon>
        <taxon>Methanogenium</taxon>
    </lineage>
</organism>
<dbReference type="KEGG" id="mou:OU421_03645"/>
<dbReference type="PANTHER" id="PTHR43710">
    <property type="entry name" value="2-HYDROXYACYL-COA LYASE"/>
    <property type="match status" value="1"/>
</dbReference>
<dbReference type="Gene3D" id="3.40.50.970">
    <property type="match status" value="2"/>
</dbReference>
<dbReference type="Proteomes" id="UP001163096">
    <property type="component" value="Chromosome"/>
</dbReference>
<dbReference type="AlphaFoldDB" id="A0A9X9T915"/>
<feature type="domain" description="Thiamine pyrophosphate enzyme TPP-binding" evidence="3">
    <location>
        <begin position="282"/>
        <end position="346"/>
    </location>
</feature>
<dbReference type="GO" id="GO:0006082">
    <property type="term" value="P:organic acid metabolic process"/>
    <property type="evidence" value="ECO:0007669"/>
    <property type="project" value="UniProtKB-ARBA"/>
</dbReference>
<dbReference type="GO" id="GO:0044272">
    <property type="term" value="P:sulfur compound biosynthetic process"/>
    <property type="evidence" value="ECO:0007669"/>
    <property type="project" value="UniProtKB-ARBA"/>
</dbReference>
<dbReference type="GO" id="GO:0046872">
    <property type="term" value="F:metal ion binding"/>
    <property type="evidence" value="ECO:0007669"/>
    <property type="project" value="UniProtKB-KW"/>
</dbReference>
<sequence length="398" mass="41796">MTAPAPHENTGEGCLAAALRTAADCFYTVPGYPVTTLGEACGAVNTINEKVALEYALGDAVSGRRACVILKNVGLNACMDPLMNVAVQGLSAGAVIVVGDDTEVKGSQNAQDSRCIGRYAEVPLFSPEADDLTTVAEAAFQASEHFSRIAMVRVTPAVLATAAEGTPPARTDHKGTIADSSLTMRGRAEAAEMRQRAMVRWAQEQPVPALVYPPHQGRVPSCSTVSPPAGDPETMHSRGFARTFCRECPYIPLLEVMQEKNLHPVLDIGCGLLAKNPPWEVGITGYGLGSSPAVAATSTGVALIGDYALMHSGLSALADIREKGLPVLVVIVENGVLGMTGKQAAPDILPYINWASPVIVTAVDTDAIRAALVPEDRLKCVIIRGTCPDGEDHETVEC</sequence>
<accession>A0A9X9T915</accession>
<dbReference type="GO" id="GO:0030976">
    <property type="term" value="F:thiamine pyrophosphate binding"/>
    <property type="evidence" value="ECO:0007669"/>
    <property type="project" value="InterPro"/>
</dbReference>
<dbReference type="GeneID" id="76834165"/>
<dbReference type="InterPro" id="IPR002880">
    <property type="entry name" value="Pyrv_Fd/Flavodoxin_OxRdtase_N"/>
</dbReference>
<gene>
    <name evidence="4" type="ORF">OU421_03645</name>
</gene>
<dbReference type="EMBL" id="CP113361">
    <property type="protein sequence ID" value="WAI01976.1"/>
    <property type="molecule type" value="Genomic_DNA"/>
</dbReference>
<dbReference type="GO" id="GO:0016491">
    <property type="term" value="F:oxidoreductase activity"/>
    <property type="evidence" value="ECO:0007669"/>
    <property type="project" value="UniProtKB-KW"/>
</dbReference>
<evidence type="ECO:0000256" key="1">
    <source>
        <dbReference type="ARBA" id="ARBA00022723"/>
    </source>
</evidence>
<dbReference type="RefSeq" id="WP_268187254.1">
    <property type="nucleotide sequence ID" value="NZ_CP113361.1"/>
</dbReference>
<evidence type="ECO:0000313" key="4">
    <source>
        <dbReference type="EMBL" id="WAI01976.1"/>
    </source>
</evidence>
<name>A0A9X9T915_METOG</name>
<evidence type="ECO:0000256" key="2">
    <source>
        <dbReference type="ARBA" id="ARBA00023002"/>
    </source>
</evidence>
<evidence type="ECO:0000313" key="5">
    <source>
        <dbReference type="Proteomes" id="UP001163096"/>
    </source>
</evidence>
<dbReference type="InterPro" id="IPR045025">
    <property type="entry name" value="HACL1-like"/>
</dbReference>
<keyword evidence="2" id="KW-0560">Oxidoreductase</keyword>
<evidence type="ECO:0000259" key="3">
    <source>
        <dbReference type="Pfam" id="PF02775"/>
    </source>
</evidence>
<dbReference type="Pfam" id="PF02775">
    <property type="entry name" value="TPP_enzyme_C"/>
    <property type="match status" value="1"/>
</dbReference>
<dbReference type="InterPro" id="IPR011766">
    <property type="entry name" value="TPP_enzyme_TPP-bd"/>
</dbReference>
<protein>
    <submittedName>
        <fullName evidence="4">Thiamine pyrophosphate-dependent enzyme</fullName>
    </submittedName>
</protein>